<proteinExistence type="predicted"/>
<dbReference type="CDD" id="cd00104">
    <property type="entry name" value="KAZAL_FS"/>
    <property type="match status" value="1"/>
</dbReference>
<keyword evidence="3" id="KW-1185">Reference proteome</keyword>
<dbReference type="GeneID" id="106143981"/>
<evidence type="ECO:0000313" key="3">
    <source>
        <dbReference type="Proteomes" id="UP000694915"/>
    </source>
</evidence>
<evidence type="ECO:0000256" key="1">
    <source>
        <dbReference type="SAM" id="MobiDB-lite"/>
    </source>
</evidence>
<dbReference type="Pfam" id="PF00050">
    <property type="entry name" value="Kazal_1"/>
    <property type="match status" value="1"/>
</dbReference>
<dbReference type="Proteomes" id="UP000694915">
    <property type="component" value="Chromosome 18"/>
</dbReference>
<name>A0ABM1AMT7_MICOH</name>
<dbReference type="InterPro" id="IPR036058">
    <property type="entry name" value="Kazal_dom_sf"/>
</dbReference>
<feature type="compositionally biased region" description="Polar residues" evidence="1">
    <location>
        <begin position="107"/>
        <end position="125"/>
    </location>
</feature>
<protein>
    <submittedName>
        <fullName evidence="4">MARCO-like protein</fullName>
    </submittedName>
</protein>
<dbReference type="PROSITE" id="PS51465">
    <property type="entry name" value="KAZAL_2"/>
    <property type="match status" value="1"/>
</dbReference>
<feature type="region of interest" description="Disordered" evidence="1">
    <location>
        <begin position="33"/>
        <end position="245"/>
    </location>
</feature>
<dbReference type="RefSeq" id="XP_013204870.1">
    <property type="nucleotide sequence ID" value="XM_013349416.1"/>
</dbReference>
<evidence type="ECO:0000259" key="2">
    <source>
        <dbReference type="PROSITE" id="PS51465"/>
    </source>
</evidence>
<sequence>MVIKRLLVLEKNVGTVEWVSSTQISKPSTIKLEENQKPSLILETKNEANPGGGEKPDEQGGSLSPGKPGMLILQGQPGYSDQPGKPVSGDQQGRPEVLKNPGMASAWISQGKSGESNQKGTSRSSNKQKESGSRSPQGKPGSPNQKGKPVSPKNKDKPKSLSQKVKPTLPTNKGKPGSLESSSQQGKPGSSSQQWKPKPSNQQRKPRSLYKQEERKNEDNLAKDGTMRIKTESMVSKSPDGRERCDSVYKPVCGSDGKTYGNSCVFKEAKRCGYLRRPKEVVRSLKLELTSDCESLNVSTGKQILILYKTSKFS</sequence>
<dbReference type="Gene3D" id="3.30.60.30">
    <property type="match status" value="1"/>
</dbReference>
<feature type="domain" description="Kazal-like" evidence="2">
    <location>
        <begin position="230"/>
        <end position="295"/>
    </location>
</feature>
<feature type="compositionally biased region" description="Basic and acidic residues" evidence="1">
    <location>
        <begin position="210"/>
        <end position="231"/>
    </location>
</feature>
<feature type="compositionally biased region" description="Low complexity" evidence="1">
    <location>
        <begin position="181"/>
        <end position="194"/>
    </location>
</feature>
<organism evidence="3 4">
    <name type="scientific">Microtus ochrogaster</name>
    <name type="common">Prairie vole</name>
    <dbReference type="NCBI Taxonomy" id="79684"/>
    <lineage>
        <taxon>Eukaryota</taxon>
        <taxon>Metazoa</taxon>
        <taxon>Chordata</taxon>
        <taxon>Craniata</taxon>
        <taxon>Vertebrata</taxon>
        <taxon>Euteleostomi</taxon>
        <taxon>Mammalia</taxon>
        <taxon>Eutheria</taxon>
        <taxon>Euarchontoglires</taxon>
        <taxon>Glires</taxon>
        <taxon>Rodentia</taxon>
        <taxon>Myomorpha</taxon>
        <taxon>Muroidea</taxon>
        <taxon>Cricetidae</taxon>
        <taxon>Arvicolinae</taxon>
        <taxon>Microtus</taxon>
    </lineage>
</organism>
<accession>A0ABM1AMT7</accession>
<gene>
    <name evidence="4" type="primary">Marcol</name>
</gene>
<dbReference type="SUPFAM" id="SSF100895">
    <property type="entry name" value="Kazal-type serine protease inhibitors"/>
    <property type="match status" value="1"/>
</dbReference>
<dbReference type="InterPro" id="IPR002350">
    <property type="entry name" value="Kazal_dom"/>
</dbReference>
<feature type="compositionally biased region" description="Polar residues" evidence="1">
    <location>
        <begin position="160"/>
        <end position="171"/>
    </location>
</feature>
<reference evidence="4" key="1">
    <citation type="submission" date="2025-08" db="UniProtKB">
        <authorList>
            <consortium name="RefSeq"/>
        </authorList>
    </citation>
    <scope>IDENTIFICATION</scope>
</reference>
<evidence type="ECO:0000313" key="4">
    <source>
        <dbReference type="RefSeq" id="XP_013204870.1"/>
    </source>
</evidence>
<dbReference type="SMART" id="SM00280">
    <property type="entry name" value="KAZAL"/>
    <property type="match status" value="1"/>
</dbReference>